<organism evidence="2 3">
    <name type="scientific">Paraburkholderia piptadeniae</name>
    <dbReference type="NCBI Taxonomy" id="1701573"/>
    <lineage>
        <taxon>Bacteria</taxon>
        <taxon>Pseudomonadati</taxon>
        <taxon>Pseudomonadota</taxon>
        <taxon>Betaproteobacteria</taxon>
        <taxon>Burkholderiales</taxon>
        <taxon>Burkholderiaceae</taxon>
        <taxon>Paraburkholderia</taxon>
    </lineage>
</organism>
<reference evidence="2" key="1">
    <citation type="submission" date="2016-12" db="EMBL/GenBank/DDBJ databases">
        <authorList>
            <person name="Moulin L."/>
        </authorList>
    </citation>
    <scope>NUCLEOTIDE SEQUENCE [LARGE SCALE GENOMIC DNA]</scope>
    <source>
        <strain evidence="2">STM 7183</strain>
    </source>
</reference>
<evidence type="ECO:0000313" key="2">
    <source>
        <dbReference type="EMBL" id="SIT50750.1"/>
    </source>
</evidence>
<dbReference type="EMBL" id="CYGY02000093">
    <property type="protein sequence ID" value="SIT50750.1"/>
    <property type="molecule type" value="Genomic_DNA"/>
</dbReference>
<protein>
    <submittedName>
        <fullName evidence="2">Uncharacterized protein</fullName>
    </submittedName>
</protein>
<evidence type="ECO:0000313" key="3">
    <source>
        <dbReference type="Proteomes" id="UP000195569"/>
    </source>
</evidence>
<name>A0A1N7STP7_9BURK</name>
<proteinExistence type="predicted"/>
<dbReference type="AlphaFoldDB" id="A0A1N7STP7"/>
<sequence length="51" mass="5352">MECASQEPDVTDRVANEVAQAVGRGDGAIEIEGSDNSTDRHGQLRDVASHG</sequence>
<dbReference type="Proteomes" id="UP000195569">
    <property type="component" value="Unassembled WGS sequence"/>
</dbReference>
<accession>A0A1N7STP7</accession>
<keyword evidence="3" id="KW-1185">Reference proteome</keyword>
<gene>
    <name evidence="2" type="ORF">BN2476_930048</name>
</gene>
<evidence type="ECO:0000256" key="1">
    <source>
        <dbReference type="SAM" id="MobiDB-lite"/>
    </source>
</evidence>
<feature type="region of interest" description="Disordered" evidence="1">
    <location>
        <begin position="21"/>
        <end position="51"/>
    </location>
</feature>
<comment type="caution">
    <text evidence="2">The sequence shown here is derived from an EMBL/GenBank/DDBJ whole genome shotgun (WGS) entry which is preliminary data.</text>
</comment>
<feature type="compositionally biased region" description="Basic and acidic residues" evidence="1">
    <location>
        <begin position="37"/>
        <end position="51"/>
    </location>
</feature>